<gene>
    <name evidence="2" type="ORF">EDC27_1484</name>
</gene>
<dbReference type="AlphaFoldDB" id="A0A3N1UQU5"/>
<comment type="caution">
    <text evidence="2">The sequence shown here is derived from an EMBL/GenBank/DDBJ whole genome shotgun (WGS) entry which is preliminary data.</text>
</comment>
<accession>A0A3N1UQU5</accession>
<keyword evidence="1" id="KW-1133">Transmembrane helix</keyword>
<proteinExistence type="predicted"/>
<name>A0A3N1UQU5_9BACT</name>
<dbReference type="EMBL" id="RJVA01000011">
    <property type="protein sequence ID" value="ROQ93465.1"/>
    <property type="molecule type" value="Genomic_DNA"/>
</dbReference>
<sequence length="43" mass="5112">MDAIRVMEEANRIIEDFPLHQYVLYVMLFLLEIAIAFWIALSL</sequence>
<feature type="transmembrane region" description="Helical" evidence="1">
    <location>
        <begin position="22"/>
        <end position="41"/>
    </location>
</feature>
<dbReference type="RefSeq" id="WP_281273129.1">
    <property type="nucleotide sequence ID" value="NZ_RJVA01000011.1"/>
</dbReference>
<reference evidence="2 3" key="1">
    <citation type="submission" date="2018-11" db="EMBL/GenBank/DDBJ databases">
        <title>Genomic Encyclopedia of Type Strains, Phase IV (KMG-IV): sequencing the most valuable type-strain genomes for metagenomic binning, comparative biology and taxonomic classification.</title>
        <authorList>
            <person name="Goeker M."/>
        </authorList>
    </citation>
    <scope>NUCLEOTIDE SEQUENCE [LARGE SCALE GENOMIC DNA]</scope>
    <source>
        <strain evidence="2 3">DSM 22027</strain>
    </source>
</reference>
<keyword evidence="1" id="KW-0812">Transmembrane</keyword>
<evidence type="ECO:0000256" key="1">
    <source>
        <dbReference type="SAM" id="Phobius"/>
    </source>
</evidence>
<dbReference type="Proteomes" id="UP000276223">
    <property type="component" value="Unassembled WGS sequence"/>
</dbReference>
<evidence type="ECO:0000313" key="3">
    <source>
        <dbReference type="Proteomes" id="UP000276223"/>
    </source>
</evidence>
<organism evidence="2 3">
    <name type="scientific">Desulfosoma caldarium</name>
    <dbReference type="NCBI Taxonomy" id="610254"/>
    <lineage>
        <taxon>Bacteria</taxon>
        <taxon>Pseudomonadati</taxon>
        <taxon>Thermodesulfobacteriota</taxon>
        <taxon>Syntrophobacteria</taxon>
        <taxon>Syntrophobacterales</taxon>
        <taxon>Syntrophobacteraceae</taxon>
        <taxon>Desulfosoma</taxon>
    </lineage>
</organism>
<keyword evidence="3" id="KW-1185">Reference proteome</keyword>
<protein>
    <submittedName>
        <fullName evidence="2">Uncharacterized protein</fullName>
    </submittedName>
</protein>
<evidence type="ECO:0000313" key="2">
    <source>
        <dbReference type="EMBL" id="ROQ93465.1"/>
    </source>
</evidence>
<keyword evidence="1" id="KW-0472">Membrane</keyword>